<proteinExistence type="predicted"/>
<dbReference type="Proteomes" id="UP000192247">
    <property type="component" value="Unassembled WGS sequence"/>
</dbReference>
<accession>A0A1V9XP81</accession>
<evidence type="ECO:0000313" key="2">
    <source>
        <dbReference type="EMBL" id="OQR75148.1"/>
    </source>
</evidence>
<evidence type="ECO:0000256" key="1">
    <source>
        <dbReference type="SAM" id="MobiDB-lite"/>
    </source>
</evidence>
<comment type="caution">
    <text evidence="2">The sequence shown here is derived from an EMBL/GenBank/DDBJ whole genome shotgun (WGS) entry which is preliminary data.</text>
</comment>
<evidence type="ECO:0000313" key="3">
    <source>
        <dbReference type="Proteomes" id="UP000192247"/>
    </source>
</evidence>
<sequence length="75" mass="8156">MGDKDDQEGRTLTSQGPTPSVFDTSAIGRRFLSVSANHRQNIFLGRVGSIEDVLVVAGDESVLLRRFGEFSLSSK</sequence>
<reference evidence="2 3" key="1">
    <citation type="journal article" date="2017" name="Gigascience">
        <title>Draft genome of the honey bee ectoparasitic mite, Tropilaelaps mercedesae, is shaped by the parasitic life history.</title>
        <authorList>
            <person name="Dong X."/>
            <person name="Armstrong S.D."/>
            <person name="Xia D."/>
            <person name="Makepeace B.L."/>
            <person name="Darby A.C."/>
            <person name="Kadowaki T."/>
        </authorList>
    </citation>
    <scope>NUCLEOTIDE SEQUENCE [LARGE SCALE GENOMIC DNA]</scope>
    <source>
        <strain evidence="2">Wuxi-XJTLU</strain>
    </source>
</reference>
<protein>
    <submittedName>
        <fullName evidence="2">Uncharacterized protein</fullName>
    </submittedName>
</protein>
<gene>
    <name evidence="2" type="ORF">BIW11_08619</name>
</gene>
<name>A0A1V9XP81_9ACAR</name>
<dbReference type="EMBL" id="MNPL01006777">
    <property type="protein sequence ID" value="OQR75148.1"/>
    <property type="molecule type" value="Genomic_DNA"/>
</dbReference>
<dbReference type="InParanoid" id="A0A1V9XP81"/>
<organism evidence="2 3">
    <name type="scientific">Tropilaelaps mercedesae</name>
    <dbReference type="NCBI Taxonomy" id="418985"/>
    <lineage>
        <taxon>Eukaryota</taxon>
        <taxon>Metazoa</taxon>
        <taxon>Ecdysozoa</taxon>
        <taxon>Arthropoda</taxon>
        <taxon>Chelicerata</taxon>
        <taxon>Arachnida</taxon>
        <taxon>Acari</taxon>
        <taxon>Parasitiformes</taxon>
        <taxon>Mesostigmata</taxon>
        <taxon>Gamasina</taxon>
        <taxon>Dermanyssoidea</taxon>
        <taxon>Laelapidae</taxon>
        <taxon>Tropilaelaps</taxon>
    </lineage>
</organism>
<dbReference type="AlphaFoldDB" id="A0A1V9XP81"/>
<feature type="region of interest" description="Disordered" evidence="1">
    <location>
        <begin position="1"/>
        <end position="21"/>
    </location>
</feature>
<keyword evidence="3" id="KW-1185">Reference proteome</keyword>
<feature type="compositionally biased region" description="Polar residues" evidence="1">
    <location>
        <begin position="10"/>
        <end position="21"/>
    </location>
</feature>